<feature type="non-terminal residue" evidence="2">
    <location>
        <position position="1"/>
    </location>
</feature>
<keyword evidence="1" id="KW-1133">Transmembrane helix</keyword>
<keyword evidence="1" id="KW-0472">Membrane</keyword>
<evidence type="ECO:0000256" key="1">
    <source>
        <dbReference type="SAM" id="Phobius"/>
    </source>
</evidence>
<name>A0A9P5TVH6_9AGAR</name>
<keyword evidence="3" id="KW-1185">Reference proteome</keyword>
<evidence type="ECO:0000313" key="3">
    <source>
        <dbReference type="Proteomes" id="UP000772434"/>
    </source>
</evidence>
<dbReference type="EMBL" id="JADNRY010000553">
    <property type="protein sequence ID" value="KAF9041162.1"/>
    <property type="molecule type" value="Genomic_DNA"/>
</dbReference>
<keyword evidence="1" id="KW-0812">Transmembrane</keyword>
<comment type="caution">
    <text evidence="2">The sequence shown here is derived from an EMBL/GenBank/DDBJ whole genome shotgun (WGS) entry which is preliminary data.</text>
</comment>
<proteinExistence type="predicted"/>
<protein>
    <submittedName>
        <fullName evidence="2">Uncharacterized protein</fullName>
    </submittedName>
</protein>
<reference evidence="2" key="1">
    <citation type="submission" date="2020-11" db="EMBL/GenBank/DDBJ databases">
        <authorList>
            <consortium name="DOE Joint Genome Institute"/>
            <person name="Ahrendt S."/>
            <person name="Riley R."/>
            <person name="Andreopoulos W."/>
            <person name="Labutti K."/>
            <person name="Pangilinan J."/>
            <person name="Ruiz-Duenas F.J."/>
            <person name="Barrasa J.M."/>
            <person name="Sanchez-Garcia M."/>
            <person name="Camarero S."/>
            <person name="Miyauchi S."/>
            <person name="Serrano A."/>
            <person name="Linde D."/>
            <person name="Babiker R."/>
            <person name="Drula E."/>
            <person name="Ayuso-Fernandez I."/>
            <person name="Pacheco R."/>
            <person name="Padilla G."/>
            <person name="Ferreira P."/>
            <person name="Barriuso J."/>
            <person name="Kellner H."/>
            <person name="Castanera R."/>
            <person name="Alfaro M."/>
            <person name="Ramirez L."/>
            <person name="Pisabarro A.G."/>
            <person name="Kuo A."/>
            <person name="Tritt A."/>
            <person name="Lipzen A."/>
            <person name="He G."/>
            <person name="Yan M."/>
            <person name="Ng V."/>
            <person name="Cullen D."/>
            <person name="Martin F."/>
            <person name="Rosso M.-N."/>
            <person name="Henrissat B."/>
            <person name="Hibbett D."/>
            <person name="Martinez A.T."/>
            <person name="Grigoriev I.V."/>
        </authorList>
    </citation>
    <scope>NUCLEOTIDE SEQUENCE</scope>
    <source>
        <strain evidence="2">AH 40177</strain>
    </source>
</reference>
<accession>A0A9P5TVH6</accession>
<dbReference type="Proteomes" id="UP000772434">
    <property type="component" value="Unassembled WGS sequence"/>
</dbReference>
<gene>
    <name evidence="2" type="ORF">BDP27DRAFT_1244536</name>
</gene>
<feature type="transmembrane region" description="Helical" evidence="1">
    <location>
        <begin position="50"/>
        <end position="72"/>
    </location>
</feature>
<dbReference type="AlphaFoldDB" id="A0A9P5TVH6"/>
<sequence length="73" mass="8003">ILSLAVNGVSTILIAYKAWKYRSLIKNSFTVSSVPTRAGKTLALLVESGMIYFVLFVSEVDSMIFLSMLGALR</sequence>
<organism evidence="2 3">
    <name type="scientific">Rhodocollybia butyracea</name>
    <dbReference type="NCBI Taxonomy" id="206335"/>
    <lineage>
        <taxon>Eukaryota</taxon>
        <taxon>Fungi</taxon>
        <taxon>Dikarya</taxon>
        <taxon>Basidiomycota</taxon>
        <taxon>Agaricomycotina</taxon>
        <taxon>Agaricomycetes</taxon>
        <taxon>Agaricomycetidae</taxon>
        <taxon>Agaricales</taxon>
        <taxon>Marasmiineae</taxon>
        <taxon>Omphalotaceae</taxon>
        <taxon>Rhodocollybia</taxon>
    </lineage>
</organism>
<dbReference type="OrthoDB" id="2744793at2759"/>
<evidence type="ECO:0000313" key="2">
    <source>
        <dbReference type="EMBL" id="KAF9041162.1"/>
    </source>
</evidence>